<dbReference type="InterPro" id="IPR001012">
    <property type="entry name" value="UBX_dom"/>
</dbReference>
<evidence type="ECO:0000256" key="1">
    <source>
        <dbReference type="SAM" id="MobiDB-lite"/>
    </source>
</evidence>
<dbReference type="PANTHER" id="PTHR23322">
    <property type="entry name" value="FAS-ASSOCIATED PROTEIN"/>
    <property type="match status" value="1"/>
</dbReference>
<reference evidence="2" key="1">
    <citation type="submission" date="2021-02" db="EMBL/GenBank/DDBJ databases">
        <authorList>
            <person name="Bekaert M."/>
        </authorList>
    </citation>
    <scope>NUCLEOTIDE SEQUENCE</scope>
    <source>
        <strain evidence="2">IoA-00</strain>
    </source>
</reference>
<dbReference type="AlphaFoldDB" id="A0A7R8D5J4"/>
<dbReference type="Gene3D" id="3.10.20.90">
    <property type="entry name" value="Phosphatidylinositol 3-kinase Catalytic Subunit, Chain A, domain 1"/>
    <property type="match status" value="1"/>
</dbReference>
<dbReference type="SUPFAM" id="SSF54236">
    <property type="entry name" value="Ubiquitin-like"/>
    <property type="match status" value="1"/>
</dbReference>
<dbReference type="Gene3D" id="3.40.30.10">
    <property type="entry name" value="Glutaredoxin"/>
    <property type="match status" value="1"/>
</dbReference>
<accession>A0A7R8D5J4</accession>
<dbReference type="Proteomes" id="UP000675881">
    <property type="component" value="Chromosome 9"/>
</dbReference>
<dbReference type="PROSITE" id="PS50033">
    <property type="entry name" value="UBX"/>
    <property type="match status" value="1"/>
</dbReference>
<dbReference type="InterPro" id="IPR029071">
    <property type="entry name" value="Ubiquitin-like_domsf"/>
</dbReference>
<dbReference type="CDD" id="cd16120">
    <property type="entry name" value="UBX_UBXN3B"/>
    <property type="match status" value="1"/>
</dbReference>
<dbReference type="EMBL" id="HG994588">
    <property type="protein sequence ID" value="CAF3036447.1"/>
    <property type="molecule type" value="Genomic_DNA"/>
</dbReference>
<dbReference type="GO" id="GO:0005783">
    <property type="term" value="C:endoplasmic reticulum"/>
    <property type="evidence" value="ECO:0007669"/>
    <property type="project" value="TreeGrafter"/>
</dbReference>
<gene>
    <name evidence="2" type="ORF">LSAA_15080</name>
</gene>
<feature type="region of interest" description="Disordered" evidence="1">
    <location>
        <begin position="77"/>
        <end position="102"/>
    </location>
</feature>
<proteinExistence type="predicted"/>
<dbReference type="GO" id="GO:0036503">
    <property type="term" value="P:ERAD pathway"/>
    <property type="evidence" value="ECO:0007669"/>
    <property type="project" value="TreeGrafter"/>
</dbReference>
<sequence length="432" mass="49587">MSLDSSGDEDDSSGQELSLEQTDKLATLQDMTGIDDLNICRALLSSNNWDLEATAREQLNIPPMMRDEEDHDIYRSRSNANNANLPPRNGLNESSSSSPPSPSSTTSIVLSYGYSFLLFPFRFVYRVIHFVSSYFISFFPSEPPSSPGVDVTNFIAAFRAEYESEESSETSKLPFLPLSYHSALDVAKRDLKFLVIYLHSPQHDRIHDFCIQTLKSREFKSFCSGGGMSFSYGDAPLNHVKESNDLGWIGKKRNITQSLRQEQDAAFQESLRLDQERERAKKEEKEQKNREEAERKNEIMRLAERKNRIQKLKIDLVNLVPEEPDIKDPSAVRLVIKLPEGQRLERKFRKEHSLFYLYYYVFCHPDSPDEFDVTTNFPRKVLKCKPSFIDDIIERGKDLGEVDTLATDEDILTFERAGLERSVMLFVNDLDA</sequence>
<dbReference type="Pfam" id="PF22566">
    <property type="entry name" value="UBA_8"/>
    <property type="match status" value="1"/>
</dbReference>
<dbReference type="GO" id="GO:0043130">
    <property type="term" value="F:ubiquitin binding"/>
    <property type="evidence" value="ECO:0007669"/>
    <property type="project" value="TreeGrafter"/>
</dbReference>
<evidence type="ECO:0000313" key="3">
    <source>
        <dbReference type="Proteomes" id="UP000675881"/>
    </source>
</evidence>
<dbReference type="OrthoDB" id="1026733at2759"/>
<evidence type="ECO:0000313" key="2">
    <source>
        <dbReference type="EMBL" id="CAF3036447.1"/>
    </source>
</evidence>
<feature type="region of interest" description="Disordered" evidence="1">
    <location>
        <begin position="1"/>
        <end position="22"/>
    </location>
</feature>
<dbReference type="PANTHER" id="PTHR23322:SF1">
    <property type="entry name" value="FAS-ASSOCIATED FACTOR 2"/>
    <property type="match status" value="1"/>
</dbReference>
<feature type="compositionally biased region" description="Acidic residues" evidence="1">
    <location>
        <begin position="1"/>
        <end position="13"/>
    </location>
</feature>
<dbReference type="Gene3D" id="1.10.8.10">
    <property type="entry name" value="DNA helicase RuvA subunit, C-terminal domain"/>
    <property type="match status" value="1"/>
</dbReference>
<organism evidence="2 3">
    <name type="scientific">Lepeophtheirus salmonis</name>
    <name type="common">Salmon louse</name>
    <name type="synonym">Caligus salmonis</name>
    <dbReference type="NCBI Taxonomy" id="72036"/>
    <lineage>
        <taxon>Eukaryota</taxon>
        <taxon>Metazoa</taxon>
        <taxon>Ecdysozoa</taxon>
        <taxon>Arthropoda</taxon>
        <taxon>Crustacea</taxon>
        <taxon>Multicrustacea</taxon>
        <taxon>Hexanauplia</taxon>
        <taxon>Copepoda</taxon>
        <taxon>Siphonostomatoida</taxon>
        <taxon>Caligidae</taxon>
        <taxon>Lepeophtheirus</taxon>
    </lineage>
</organism>
<dbReference type="InterPro" id="IPR054109">
    <property type="entry name" value="UBA_8"/>
</dbReference>
<dbReference type="Pfam" id="PF00789">
    <property type="entry name" value="UBX"/>
    <property type="match status" value="1"/>
</dbReference>
<feature type="region of interest" description="Disordered" evidence="1">
    <location>
        <begin position="271"/>
        <end position="295"/>
    </location>
</feature>
<name>A0A7R8D5J4_LEPSM</name>
<protein>
    <submittedName>
        <fullName evidence="2">FAF2</fullName>
    </submittedName>
</protein>
<dbReference type="InterPro" id="IPR050730">
    <property type="entry name" value="UBX_domain-protein"/>
</dbReference>
<keyword evidence="3" id="KW-1185">Reference proteome</keyword>